<accession>A0A9I9D4B2</accession>
<name>A0A9I9D4B2_CUCME</name>
<evidence type="ECO:0000313" key="1">
    <source>
        <dbReference type="EnsemblPlants" id="MELO3C012891.2.1"/>
    </source>
</evidence>
<dbReference type="EnsemblPlants" id="MELO3C012891.2.1">
    <property type="protein sequence ID" value="MELO3C012891.2.1"/>
    <property type="gene ID" value="MELO3C012891.2"/>
</dbReference>
<proteinExistence type="predicted"/>
<protein>
    <submittedName>
        <fullName evidence="1">Uncharacterized protein</fullName>
    </submittedName>
</protein>
<dbReference type="Gramene" id="MELO3C012891.2.1">
    <property type="protein sequence ID" value="MELO3C012891.2.1"/>
    <property type="gene ID" value="MELO3C012891.2"/>
</dbReference>
<dbReference type="AlphaFoldDB" id="A0A9I9D4B2"/>
<reference evidence="1" key="1">
    <citation type="submission" date="2023-03" db="UniProtKB">
        <authorList>
            <consortium name="EnsemblPlants"/>
        </authorList>
    </citation>
    <scope>IDENTIFICATION</scope>
</reference>
<organism evidence="1">
    <name type="scientific">Cucumis melo</name>
    <name type="common">Muskmelon</name>
    <dbReference type="NCBI Taxonomy" id="3656"/>
    <lineage>
        <taxon>Eukaryota</taxon>
        <taxon>Viridiplantae</taxon>
        <taxon>Streptophyta</taxon>
        <taxon>Embryophyta</taxon>
        <taxon>Tracheophyta</taxon>
        <taxon>Spermatophyta</taxon>
        <taxon>Magnoliopsida</taxon>
        <taxon>eudicotyledons</taxon>
        <taxon>Gunneridae</taxon>
        <taxon>Pentapetalae</taxon>
        <taxon>rosids</taxon>
        <taxon>fabids</taxon>
        <taxon>Cucurbitales</taxon>
        <taxon>Cucurbitaceae</taxon>
        <taxon>Benincaseae</taxon>
        <taxon>Cucumis</taxon>
    </lineage>
</organism>
<sequence length="60" mass="7076">MDLSKSGKKKSKRLKLVKRWVEKRAAITSSNDEESFYHEYSFEGINVEDNESLRLGKKRK</sequence>